<dbReference type="RefSeq" id="WP_133982856.1">
    <property type="nucleotide sequence ID" value="NZ_SOCE01000002.1"/>
</dbReference>
<proteinExistence type="predicted"/>
<dbReference type="Proteomes" id="UP000295151">
    <property type="component" value="Unassembled WGS sequence"/>
</dbReference>
<name>A0A4R7SWD8_9ACTN</name>
<gene>
    <name evidence="1" type="ORF">EV138_6005</name>
</gene>
<keyword evidence="2" id="KW-1185">Reference proteome</keyword>
<protein>
    <submittedName>
        <fullName evidence="1">Uncharacterized protein</fullName>
    </submittedName>
</protein>
<organism evidence="1 2">
    <name type="scientific">Kribbella voronezhensis</name>
    <dbReference type="NCBI Taxonomy" id="2512212"/>
    <lineage>
        <taxon>Bacteria</taxon>
        <taxon>Bacillati</taxon>
        <taxon>Actinomycetota</taxon>
        <taxon>Actinomycetes</taxon>
        <taxon>Propionibacteriales</taxon>
        <taxon>Kribbellaceae</taxon>
        <taxon>Kribbella</taxon>
    </lineage>
</organism>
<reference evidence="1 2" key="1">
    <citation type="submission" date="2019-03" db="EMBL/GenBank/DDBJ databases">
        <title>Genomic Encyclopedia of Type Strains, Phase III (KMG-III): the genomes of soil and plant-associated and newly described type strains.</title>
        <authorList>
            <person name="Whitman W."/>
        </authorList>
    </citation>
    <scope>NUCLEOTIDE SEQUENCE [LARGE SCALE GENOMIC DNA]</scope>
    <source>
        <strain evidence="1 2">VKM Ac-2575</strain>
    </source>
</reference>
<accession>A0A4R7SWD8</accession>
<evidence type="ECO:0000313" key="1">
    <source>
        <dbReference type="EMBL" id="TDU83541.1"/>
    </source>
</evidence>
<sequence length="143" mass="15619">MSFLNLPPDWSESPLSDTTLAADVVDLCVSAGDRRLGLFKAIFCDQEDRFRGGVDISLRDRHGQLHLTDCRTVLEPLVAALSDHPDLGVLLALGRPGPESWPAVDNQWAELSADICNEAGVRLLAFYVASADHIRRVEAPVNV</sequence>
<evidence type="ECO:0000313" key="2">
    <source>
        <dbReference type="Proteomes" id="UP000295151"/>
    </source>
</evidence>
<dbReference type="EMBL" id="SOCE01000002">
    <property type="protein sequence ID" value="TDU83541.1"/>
    <property type="molecule type" value="Genomic_DNA"/>
</dbReference>
<dbReference type="AlphaFoldDB" id="A0A4R7SWD8"/>
<comment type="caution">
    <text evidence="1">The sequence shown here is derived from an EMBL/GenBank/DDBJ whole genome shotgun (WGS) entry which is preliminary data.</text>
</comment>
<dbReference type="OrthoDB" id="3822678at2"/>